<reference evidence="1 2" key="1">
    <citation type="journal article" date="2016" name="Proc. Natl. Acad. Sci. U.S.A.">
        <title>Comparative genomics of biotechnologically important yeasts.</title>
        <authorList>
            <person name="Riley R."/>
            <person name="Haridas S."/>
            <person name="Wolfe K.H."/>
            <person name="Lopes M.R."/>
            <person name="Hittinger C.T."/>
            <person name="Goeker M."/>
            <person name="Salamov A.A."/>
            <person name="Wisecaver J.H."/>
            <person name="Long T.M."/>
            <person name="Calvey C.H."/>
            <person name="Aerts A.L."/>
            <person name="Barry K.W."/>
            <person name="Choi C."/>
            <person name="Clum A."/>
            <person name="Coughlan A.Y."/>
            <person name="Deshpande S."/>
            <person name="Douglass A.P."/>
            <person name="Hanson S.J."/>
            <person name="Klenk H.-P."/>
            <person name="LaButti K.M."/>
            <person name="Lapidus A."/>
            <person name="Lindquist E.A."/>
            <person name="Lipzen A.M."/>
            <person name="Meier-Kolthoff J.P."/>
            <person name="Ohm R.A."/>
            <person name="Otillar R.P."/>
            <person name="Pangilinan J.L."/>
            <person name="Peng Y."/>
            <person name="Rokas A."/>
            <person name="Rosa C.A."/>
            <person name="Scheuner C."/>
            <person name="Sibirny A.A."/>
            <person name="Slot J.C."/>
            <person name="Stielow J.B."/>
            <person name="Sun H."/>
            <person name="Kurtzman C.P."/>
            <person name="Blackwell M."/>
            <person name="Grigoriev I.V."/>
            <person name="Jeffries T.W."/>
        </authorList>
    </citation>
    <scope>NUCLEOTIDE SEQUENCE [LARGE SCALE GENOMIC DNA]</scope>
    <source>
        <strain evidence="1 2">NRRL Y-2026</strain>
    </source>
</reference>
<dbReference type="GeneID" id="30180218"/>
<gene>
    <name evidence="1" type="ORF">PICMEDRAFT_70016</name>
</gene>
<dbReference type="RefSeq" id="XP_019019485.1">
    <property type="nucleotide sequence ID" value="XM_019163531.1"/>
</dbReference>
<protein>
    <submittedName>
        <fullName evidence="1">Uncharacterized protein</fullName>
    </submittedName>
</protein>
<dbReference type="OrthoDB" id="10391553at2759"/>
<accession>A0A1E3NQQ2</accession>
<sequence>MLQFRPFEENRTPSYILQDDYADMPYELFTKEIEIPSVDVKLDAPSAACQLYIVPEQLKRRAALQKKYKRREKVGTITIDLAETVRAADDDDLDDDFDDAEQMYYQKQPRSKYKYMYGTQDMRTISIFQLSTADGSKHFLIEVPQFRNYLMYNLLAVRLLDTLKPNKVHLFVEETERTAEKSTAQEKSTQMMAEFLNGSYRGPCGELGLSGVVASFLNTATLQNVVFVPVERSTDIVKTLYL</sequence>
<name>A0A1E3NQQ2_9ASCO</name>
<dbReference type="STRING" id="763406.A0A1E3NQQ2"/>
<proteinExistence type="predicted"/>
<dbReference type="AlphaFoldDB" id="A0A1E3NQQ2"/>
<keyword evidence="2" id="KW-1185">Reference proteome</keyword>
<evidence type="ECO:0000313" key="2">
    <source>
        <dbReference type="Proteomes" id="UP000094455"/>
    </source>
</evidence>
<dbReference type="EMBL" id="KV454001">
    <property type="protein sequence ID" value="ODQ48372.1"/>
    <property type="molecule type" value="Genomic_DNA"/>
</dbReference>
<organism evidence="1 2">
    <name type="scientific">Pichia membranifaciens NRRL Y-2026</name>
    <dbReference type="NCBI Taxonomy" id="763406"/>
    <lineage>
        <taxon>Eukaryota</taxon>
        <taxon>Fungi</taxon>
        <taxon>Dikarya</taxon>
        <taxon>Ascomycota</taxon>
        <taxon>Saccharomycotina</taxon>
        <taxon>Pichiomycetes</taxon>
        <taxon>Pichiales</taxon>
        <taxon>Pichiaceae</taxon>
        <taxon>Pichia</taxon>
    </lineage>
</organism>
<dbReference type="Proteomes" id="UP000094455">
    <property type="component" value="Unassembled WGS sequence"/>
</dbReference>
<evidence type="ECO:0000313" key="1">
    <source>
        <dbReference type="EMBL" id="ODQ48372.1"/>
    </source>
</evidence>